<dbReference type="EMBL" id="JBBPBM010000003">
    <property type="protein sequence ID" value="KAK8593973.1"/>
    <property type="molecule type" value="Genomic_DNA"/>
</dbReference>
<dbReference type="PANTHER" id="PTHR37610">
    <property type="entry name" value="CCHC-TYPE DOMAIN-CONTAINING PROTEIN"/>
    <property type="match status" value="1"/>
</dbReference>
<comment type="caution">
    <text evidence="2">The sequence shown here is derived from an EMBL/GenBank/DDBJ whole genome shotgun (WGS) entry which is preliminary data.</text>
</comment>
<feature type="compositionally biased region" description="Polar residues" evidence="1">
    <location>
        <begin position="35"/>
        <end position="49"/>
    </location>
</feature>
<dbReference type="Pfam" id="PF14223">
    <property type="entry name" value="Retrotran_gag_2"/>
    <property type="match status" value="1"/>
</dbReference>
<reference evidence="2 3" key="1">
    <citation type="journal article" date="2024" name="G3 (Bethesda)">
        <title>Genome assembly of Hibiscus sabdariffa L. provides insights into metabolisms of medicinal natural products.</title>
        <authorList>
            <person name="Kim T."/>
        </authorList>
    </citation>
    <scope>NUCLEOTIDE SEQUENCE [LARGE SCALE GENOMIC DNA]</scope>
    <source>
        <strain evidence="2">TK-2024</strain>
        <tissue evidence="2">Old leaves</tissue>
    </source>
</reference>
<accession>A0ABR2G4R3</accession>
<gene>
    <name evidence="2" type="ORF">V6N12_046046</name>
</gene>
<dbReference type="Proteomes" id="UP001472677">
    <property type="component" value="Unassembled WGS sequence"/>
</dbReference>
<evidence type="ECO:0008006" key="4">
    <source>
        <dbReference type="Google" id="ProtNLM"/>
    </source>
</evidence>
<name>A0ABR2G4R3_9ROSI</name>
<sequence length="488" mass="55332">MYSSILTWYQPLFPGPNSAPSMTNSATSSSPSSSQINPSLENPMTFSDSQETSPLAITCHRLNGNNYLEWSQSVKIFLSGRERYWYVTREIKNPAPTAAGYSPWMQDDNQVMTWLLNSMTPDVSKNFLLYTTSATIWETVKETYSSLNNISELFRLEGQAFSLKQEGTSVTLYYHTLNSICQQLDLYENIAWVNPKDVILHKQVVSQKRIFQFLQGLHPVFHDVSGRIIGTSPLPSLREVFSTVKNEESRRILMQDPSPPPSESVLLTHIPSSIKRVDWKVKSVKDASSSNRDPSSQSAQTLVKTQMLEIQKLFEKFQGTREAHLIVAEPEVPITPSAPISPPKTVPPFKHVYRRRKQIPESLVQSFTCQELDMDSAAHMDKRDITSKPLSQNLDAFPIAIRKGTRTCTKHPINRFAGYSTLMPSFQAFIVVLDAKRVPKNTREDLQDPRWKGDVEEENSALEKFATWSITDLPLEKKSSGLQMDFCD</sequence>
<dbReference type="PANTHER" id="PTHR37610:SF75">
    <property type="entry name" value="RETROTRANSPOSON COPIA-LIKE N-TERMINAL DOMAIN-CONTAINING PROTEIN"/>
    <property type="match status" value="1"/>
</dbReference>
<feature type="region of interest" description="Disordered" evidence="1">
    <location>
        <begin position="19"/>
        <end position="49"/>
    </location>
</feature>
<protein>
    <recommendedName>
        <fullName evidence="4">Retrotransposon Copia-like N-terminal domain-containing protein</fullName>
    </recommendedName>
</protein>
<proteinExistence type="predicted"/>
<evidence type="ECO:0000313" key="3">
    <source>
        <dbReference type="Proteomes" id="UP001472677"/>
    </source>
</evidence>
<evidence type="ECO:0000313" key="2">
    <source>
        <dbReference type="EMBL" id="KAK8593973.1"/>
    </source>
</evidence>
<evidence type="ECO:0000256" key="1">
    <source>
        <dbReference type="SAM" id="MobiDB-lite"/>
    </source>
</evidence>
<keyword evidence="3" id="KW-1185">Reference proteome</keyword>
<feature type="compositionally biased region" description="Low complexity" evidence="1">
    <location>
        <begin position="19"/>
        <end position="34"/>
    </location>
</feature>
<organism evidence="2 3">
    <name type="scientific">Hibiscus sabdariffa</name>
    <name type="common">roselle</name>
    <dbReference type="NCBI Taxonomy" id="183260"/>
    <lineage>
        <taxon>Eukaryota</taxon>
        <taxon>Viridiplantae</taxon>
        <taxon>Streptophyta</taxon>
        <taxon>Embryophyta</taxon>
        <taxon>Tracheophyta</taxon>
        <taxon>Spermatophyta</taxon>
        <taxon>Magnoliopsida</taxon>
        <taxon>eudicotyledons</taxon>
        <taxon>Gunneridae</taxon>
        <taxon>Pentapetalae</taxon>
        <taxon>rosids</taxon>
        <taxon>malvids</taxon>
        <taxon>Malvales</taxon>
        <taxon>Malvaceae</taxon>
        <taxon>Malvoideae</taxon>
        <taxon>Hibiscus</taxon>
    </lineage>
</organism>